<evidence type="ECO:0000313" key="1">
    <source>
        <dbReference type="EMBL" id="MDO6541831.1"/>
    </source>
</evidence>
<dbReference type="EMBL" id="JAUOPU010000003">
    <property type="protein sequence ID" value="MDO6541831.1"/>
    <property type="molecule type" value="Genomic_DNA"/>
</dbReference>
<reference evidence="1" key="1">
    <citation type="submission" date="2023-07" db="EMBL/GenBank/DDBJ databases">
        <title>Genome content predicts the carbon catabolic preferences of heterotrophic bacteria.</title>
        <authorList>
            <person name="Gralka M."/>
        </authorList>
    </citation>
    <scope>NUCLEOTIDE SEQUENCE</scope>
    <source>
        <strain evidence="1">G2M05</strain>
    </source>
</reference>
<organism evidence="1 2">
    <name type="scientific">Photobacterium sanguinicancri</name>
    <dbReference type="NCBI Taxonomy" id="875932"/>
    <lineage>
        <taxon>Bacteria</taxon>
        <taxon>Pseudomonadati</taxon>
        <taxon>Pseudomonadota</taxon>
        <taxon>Gammaproteobacteria</taxon>
        <taxon>Vibrionales</taxon>
        <taxon>Vibrionaceae</taxon>
        <taxon>Photobacterium</taxon>
    </lineage>
</organism>
<sequence length="49" mass="5448">MDAITHGTFVAPTEDELLIEQPELFYSADNLTTELEDSVIVLNIICHDA</sequence>
<dbReference type="AlphaFoldDB" id="A0AAW7Y0B2"/>
<protein>
    <submittedName>
        <fullName evidence="1">Uncharacterized protein</fullName>
    </submittedName>
</protein>
<proteinExistence type="predicted"/>
<accession>A0AAW7Y0B2</accession>
<name>A0AAW7Y0B2_9GAMM</name>
<dbReference type="Proteomes" id="UP001170624">
    <property type="component" value="Unassembled WGS sequence"/>
</dbReference>
<dbReference type="RefSeq" id="WP_164488552.1">
    <property type="nucleotide sequence ID" value="NZ_AP024851.1"/>
</dbReference>
<evidence type="ECO:0000313" key="2">
    <source>
        <dbReference type="Proteomes" id="UP001170624"/>
    </source>
</evidence>
<comment type="caution">
    <text evidence="1">The sequence shown here is derived from an EMBL/GenBank/DDBJ whole genome shotgun (WGS) entry which is preliminary data.</text>
</comment>
<gene>
    <name evidence="1" type="ORF">Q4568_04770</name>
</gene>